<keyword evidence="2" id="KW-0040">ANK repeat</keyword>
<dbReference type="PRINTS" id="PR01415">
    <property type="entry name" value="ANKYRIN"/>
</dbReference>
<keyword evidence="1" id="KW-0677">Repeat</keyword>
<sequence length="638" mass="67284">MATASISWREIPLKAAKSGDYSELADLLARGADPNETDGGGYVPLAHAASWGRLEMAQMLLAAGADVRAESDNTAAPLYYSRNAAVSELLLDLGAEVDAITRKVNGFNVGRTALMRAAAANDLEVMRLLLSRQANPNLRDEASRTALQIAAARGHQEIVEALLASGATVGLTEAALLNDEDTLNTLMDREGDPKSAAMTQAFLAAVESSSPQTLACILKRDIDLDAPTRRCSETALILAVRKERVEIVSMLLAHGAVVDAADSLGETALHFALSPRNTRGLELAALLLDAGADVNRQSHRPAAILRKLNAPDGAPYPGTTPLMQAAATGNAAITRLLLRHHANPNLRDHHQRTALQIAAGHGRQEVVALLIAAGASVGLVEAARLNDEAQLQKWIAQETDPQSAEMAQAFWYAAGSSSVSTIALMLERGVPVDSRYAKGMTPLMRAAGQGRDDICRLLLAHGADVNAVDSIGATALHASHKHSACMRLLLEAGADIQRIQGAGPSLLGISARHGTAECVSLLIEAGVSVNRRSQAEWSPLMRAATFGKTDIVRLLIDAGADLEGVSEIDEEGYGGWTALQIAITKSHANVVQVLLDAGANIHNQGQRSETPLTNARRHAAASGDTRIVDMLVSASADK</sequence>
<dbReference type="Proteomes" id="UP000287394">
    <property type="component" value="Chromosome"/>
</dbReference>
<dbReference type="PROSITE" id="PS50297">
    <property type="entry name" value="ANK_REP_REGION"/>
    <property type="match status" value="10"/>
</dbReference>
<dbReference type="KEGG" id="ccot:CCAX7_56710"/>
<reference evidence="3 4" key="1">
    <citation type="journal article" date="2019" name="Int. J. Syst. Evol. Microbiol.">
        <title>Capsulimonas corticalis gen. nov., sp. nov., an aerobic capsulated bacterium, of a novel bacterial order, Capsulimonadales ord. nov., of the class Armatimonadia of the phylum Armatimonadetes.</title>
        <authorList>
            <person name="Li J."/>
            <person name="Kudo C."/>
            <person name="Tonouchi A."/>
        </authorList>
    </citation>
    <scope>NUCLEOTIDE SEQUENCE [LARGE SCALE GENOMIC DNA]</scope>
    <source>
        <strain evidence="3 4">AX-7</strain>
    </source>
</reference>
<proteinExistence type="predicted"/>
<dbReference type="Pfam" id="PF13637">
    <property type="entry name" value="Ank_4"/>
    <property type="match status" value="1"/>
</dbReference>
<keyword evidence="4" id="KW-1185">Reference proteome</keyword>
<dbReference type="OrthoDB" id="9772065at2"/>
<protein>
    <submittedName>
        <fullName evidence="3">Uncharacterized protein</fullName>
    </submittedName>
</protein>
<dbReference type="PROSITE" id="PS50088">
    <property type="entry name" value="ANK_REPEAT"/>
    <property type="match status" value="11"/>
</dbReference>
<evidence type="ECO:0000313" key="3">
    <source>
        <dbReference type="EMBL" id="BDI33620.1"/>
    </source>
</evidence>
<dbReference type="PANTHER" id="PTHR24123">
    <property type="entry name" value="ANKYRIN REPEAT-CONTAINING"/>
    <property type="match status" value="1"/>
</dbReference>
<evidence type="ECO:0000256" key="2">
    <source>
        <dbReference type="ARBA" id="ARBA00023043"/>
    </source>
</evidence>
<dbReference type="SMART" id="SM00248">
    <property type="entry name" value="ANK"/>
    <property type="match status" value="13"/>
</dbReference>
<dbReference type="AlphaFoldDB" id="A0A402D0K8"/>
<accession>A0A402D0K8</accession>
<evidence type="ECO:0000313" key="4">
    <source>
        <dbReference type="Proteomes" id="UP000287394"/>
    </source>
</evidence>
<name>A0A402D0K8_9BACT</name>
<dbReference type="RefSeq" id="WP_119323050.1">
    <property type="nucleotide sequence ID" value="NZ_AP025739.1"/>
</dbReference>
<dbReference type="SUPFAM" id="SSF48403">
    <property type="entry name" value="Ankyrin repeat"/>
    <property type="match status" value="2"/>
</dbReference>
<gene>
    <name evidence="3" type="ORF">CCAX7_56710</name>
</gene>
<dbReference type="InterPro" id="IPR036770">
    <property type="entry name" value="Ankyrin_rpt-contain_sf"/>
</dbReference>
<dbReference type="InterPro" id="IPR051165">
    <property type="entry name" value="Multifunctional_ANK_Repeat"/>
</dbReference>
<evidence type="ECO:0000256" key="1">
    <source>
        <dbReference type="ARBA" id="ARBA00022737"/>
    </source>
</evidence>
<dbReference type="Pfam" id="PF12796">
    <property type="entry name" value="Ank_2"/>
    <property type="match status" value="5"/>
</dbReference>
<dbReference type="EMBL" id="AP025739">
    <property type="protein sequence ID" value="BDI33620.1"/>
    <property type="molecule type" value="Genomic_DNA"/>
</dbReference>
<dbReference type="Gene3D" id="1.25.40.20">
    <property type="entry name" value="Ankyrin repeat-containing domain"/>
    <property type="match status" value="6"/>
</dbReference>
<dbReference type="InterPro" id="IPR002110">
    <property type="entry name" value="Ankyrin_rpt"/>
</dbReference>
<dbReference type="PANTHER" id="PTHR24123:SF33">
    <property type="entry name" value="PROTEIN HOS4"/>
    <property type="match status" value="1"/>
</dbReference>
<organism evidence="3 4">
    <name type="scientific">Capsulimonas corticalis</name>
    <dbReference type="NCBI Taxonomy" id="2219043"/>
    <lineage>
        <taxon>Bacteria</taxon>
        <taxon>Bacillati</taxon>
        <taxon>Armatimonadota</taxon>
        <taxon>Armatimonadia</taxon>
        <taxon>Capsulimonadales</taxon>
        <taxon>Capsulimonadaceae</taxon>
        <taxon>Capsulimonas</taxon>
    </lineage>
</organism>